<sequence length="213" mass="22950">MFLKQISMACLLTLALTAQVQAAPVWEGNTTLANLLDARGSSCGSVRGCSQCVAISDCAFSKVTFECQNKKEGSKEQVQSNVGCPQMNQMQSVFPAAKGKKAGLIPDNVSKEFTRISHHIFDGESSNKNSGRHTTSAWLKAHPGDKPIAQNAATHILEFKPQKTVWDSDFYSDLDIMNMCAVSIQLGGINAPVPGKAFVVQSPFGQTLTQGKR</sequence>
<protein>
    <submittedName>
        <fullName evidence="2">Uncharacterized protein</fullName>
    </submittedName>
</protein>
<evidence type="ECO:0000313" key="3">
    <source>
        <dbReference type="Proteomes" id="UP000030671"/>
    </source>
</evidence>
<gene>
    <name evidence="2" type="ORF">HETIRDRAFT_451269</name>
</gene>
<dbReference type="GeneID" id="20676133"/>
<dbReference type="eggNOG" id="ENOG502T1VD">
    <property type="taxonomic scope" value="Eukaryota"/>
</dbReference>
<organism evidence="2 3">
    <name type="scientific">Heterobasidion irregulare (strain TC 32-1)</name>
    <dbReference type="NCBI Taxonomy" id="747525"/>
    <lineage>
        <taxon>Eukaryota</taxon>
        <taxon>Fungi</taxon>
        <taxon>Dikarya</taxon>
        <taxon>Basidiomycota</taxon>
        <taxon>Agaricomycotina</taxon>
        <taxon>Agaricomycetes</taxon>
        <taxon>Russulales</taxon>
        <taxon>Bondarzewiaceae</taxon>
        <taxon>Heterobasidion</taxon>
        <taxon>Heterobasidion annosum species complex</taxon>
    </lineage>
</organism>
<feature type="signal peptide" evidence="1">
    <location>
        <begin position="1"/>
        <end position="22"/>
    </location>
</feature>
<keyword evidence="1" id="KW-0732">Signal</keyword>
<proteinExistence type="predicted"/>
<name>W4K6R3_HETIT</name>
<dbReference type="KEGG" id="hir:HETIRDRAFT_451269"/>
<dbReference type="InParanoid" id="W4K6R3"/>
<dbReference type="EMBL" id="KI925458">
    <property type="protein sequence ID" value="ETW81493.1"/>
    <property type="molecule type" value="Genomic_DNA"/>
</dbReference>
<dbReference type="HOGENOM" id="CLU_1294562_0_0_1"/>
<dbReference type="OrthoDB" id="2996686at2759"/>
<feature type="chain" id="PRO_5004844111" evidence="1">
    <location>
        <begin position="23"/>
        <end position="213"/>
    </location>
</feature>
<dbReference type="RefSeq" id="XP_009546136.1">
    <property type="nucleotide sequence ID" value="XM_009547841.1"/>
</dbReference>
<reference evidence="2 3" key="1">
    <citation type="journal article" date="2012" name="New Phytol.">
        <title>Insight into trade-off between wood decay and parasitism from the genome of a fungal forest pathogen.</title>
        <authorList>
            <person name="Olson A."/>
            <person name="Aerts A."/>
            <person name="Asiegbu F."/>
            <person name="Belbahri L."/>
            <person name="Bouzid O."/>
            <person name="Broberg A."/>
            <person name="Canback B."/>
            <person name="Coutinho P.M."/>
            <person name="Cullen D."/>
            <person name="Dalman K."/>
            <person name="Deflorio G."/>
            <person name="van Diepen L.T."/>
            <person name="Dunand C."/>
            <person name="Duplessis S."/>
            <person name="Durling M."/>
            <person name="Gonthier P."/>
            <person name="Grimwood J."/>
            <person name="Fossdal C.G."/>
            <person name="Hansson D."/>
            <person name="Henrissat B."/>
            <person name="Hietala A."/>
            <person name="Himmelstrand K."/>
            <person name="Hoffmeister D."/>
            <person name="Hogberg N."/>
            <person name="James T.Y."/>
            <person name="Karlsson M."/>
            <person name="Kohler A."/>
            <person name="Kues U."/>
            <person name="Lee Y.H."/>
            <person name="Lin Y.C."/>
            <person name="Lind M."/>
            <person name="Lindquist E."/>
            <person name="Lombard V."/>
            <person name="Lucas S."/>
            <person name="Lunden K."/>
            <person name="Morin E."/>
            <person name="Murat C."/>
            <person name="Park J."/>
            <person name="Raffaello T."/>
            <person name="Rouze P."/>
            <person name="Salamov A."/>
            <person name="Schmutz J."/>
            <person name="Solheim H."/>
            <person name="Stahlberg J."/>
            <person name="Velez H."/>
            <person name="de Vries R.P."/>
            <person name="Wiebenga A."/>
            <person name="Woodward S."/>
            <person name="Yakovlev I."/>
            <person name="Garbelotto M."/>
            <person name="Martin F."/>
            <person name="Grigoriev I.V."/>
            <person name="Stenlid J."/>
        </authorList>
    </citation>
    <scope>NUCLEOTIDE SEQUENCE [LARGE SCALE GENOMIC DNA]</scope>
    <source>
        <strain evidence="2 3">TC 32-1</strain>
    </source>
</reference>
<dbReference type="Proteomes" id="UP000030671">
    <property type="component" value="Unassembled WGS sequence"/>
</dbReference>
<evidence type="ECO:0000256" key="1">
    <source>
        <dbReference type="SAM" id="SignalP"/>
    </source>
</evidence>
<keyword evidence="3" id="KW-1185">Reference proteome</keyword>
<accession>W4K6R3</accession>
<evidence type="ECO:0000313" key="2">
    <source>
        <dbReference type="EMBL" id="ETW81493.1"/>
    </source>
</evidence>
<dbReference type="AlphaFoldDB" id="W4K6R3"/>